<reference evidence="4" key="1">
    <citation type="submission" date="2015-07" db="EMBL/GenBank/DDBJ databases">
        <title>The genome of Habropoda laboriosa.</title>
        <authorList>
            <person name="Pan H."/>
            <person name="Kapheim K."/>
        </authorList>
    </citation>
    <scope>NUCLEOTIDE SEQUENCE [LARGE SCALE GENOMIC DNA]</scope>
</reference>
<dbReference type="InterPro" id="IPR036388">
    <property type="entry name" value="WH-like_DNA-bd_sf"/>
</dbReference>
<comment type="subcellular location">
    <subcellularLocation>
        <location evidence="1">Nucleus</location>
    </subcellularLocation>
</comment>
<evidence type="ECO:0000256" key="1">
    <source>
        <dbReference type="ARBA" id="ARBA00004123"/>
    </source>
</evidence>
<dbReference type="SUPFAM" id="SSF46689">
    <property type="entry name" value="Homeodomain-like"/>
    <property type="match status" value="1"/>
</dbReference>
<sequence length="220" mass="25668">MFNKREETRASIISLYKQNKRQTDIVRLLGVKKSLLSKAIKRFKELGNTKDHPRSGRPCTANTPANCKIIRERIQRNYRRSMRKLDKEIGVDESSVRRILKNKFKLKSLKLQKGQHLNDKKSNERKKRYLMLKRRHGAQIHKRILFSDEKYFNTEQAYNVQNGRVLSPGSSEANKKGRIVSRTQKPTGVMVWAGKTNLIFVENGVKINANNYINTVWKSL</sequence>
<organism evidence="3 4">
    <name type="scientific">Habropoda laboriosa</name>
    <dbReference type="NCBI Taxonomy" id="597456"/>
    <lineage>
        <taxon>Eukaryota</taxon>
        <taxon>Metazoa</taxon>
        <taxon>Ecdysozoa</taxon>
        <taxon>Arthropoda</taxon>
        <taxon>Hexapoda</taxon>
        <taxon>Insecta</taxon>
        <taxon>Pterygota</taxon>
        <taxon>Neoptera</taxon>
        <taxon>Endopterygota</taxon>
        <taxon>Hymenoptera</taxon>
        <taxon>Apocrita</taxon>
        <taxon>Aculeata</taxon>
        <taxon>Apoidea</taxon>
        <taxon>Anthophila</taxon>
        <taxon>Apidae</taxon>
        <taxon>Habropoda</taxon>
    </lineage>
</organism>
<dbReference type="Proteomes" id="UP000053825">
    <property type="component" value="Unassembled WGS sequence"/>
</dbReference>
<gene>
    <name evidence="3" type="ORF">WH47_06148</name>
</gene>
<dbReference type="AlphaFoldDB" id="A0A0L7QJ75"/>
<dbReference type="PANTHER" id="PTHR46068:SF1">
    <property type="entry name" value="TRANSPOSASE IS30-LIKE HTH DOMAIN-CONTAINING PROTEIN"/>
    <property type="match status" value="1"/>
</dbReference>
<dbReference type="GO" id="GO:0003676">
    <property type="term" value="F:nucleic acid binding"/>
    <property type="evidence" value="ECO:0007669"/>
    <property type="project" value="InterPro"/>
</dbReference>
<protein>
    <recommendedName>
        <fullName evidence="2">Insertion element IS150 protein InsJ-like helix-turn-helix domain-containing protein</fullName>
    </recommendedName>
</protein>
<evidence type="ECO:0000313" key="4">
    <source>
        <dbReference type="Proteomes" id="UP000053825"/>
    </source>
</evidence>
<dbReference type="Gene3D" id="1.10.10.10">
    <property type="entry name" value="Winged helix-like DNA-binding domain superfamily/Winged helix DNA-binding domain"/>
    <property type="match status" value="1"/>
</dbReference>
<accession>A0A0L7QJ75</accession>
<dbReference type="InterPro" id="IPR055247">
    <property type="entry name" value="InsJ-like_HTH"/>
</dbReference>
<dbReference type="EMBL" id="LHQN01015516">
    <property type="protein sequence ID" value="KOC58614.1"/>
    <property type="molecule type" value="Genomic_DNA"/>
</dbReference>
<dbReference type="PANTHER" id="PTHR46068">
    <property type="entry name" value="PROTEIN CBG27172"/>
    <property type="match status" value="1"/>
</dbReference>
<dbReference type="InterPro" id="IPR009057">
    <property type="entry name" value="Homeodomain-like_sf"/>
</dbReference>
<dbReference type="InterPro" id="IPR036397">
    <property type="entry name" value="RNaseH_sf"/>
</dbReference>
<dbReference type="Pfam" id="PF13518">
    <property type="entry name" value="HTH_28"/>
    <property type="match status" value="1"/>
</dbReference>
<feature type="domain" description="Insertion element IS150 protein InsJ-like helix-turn-helix" evidence="2">
    <location>
        <begin position="9"/>
        <end position="56"/>
    </location>
</feature>
<name>A0A0L7QJ75_9HYME</name>
<evidence type="ECO:0000259" key="2">
    <source>
        <dbReference type="Pfam" id="PF13518"/>
    </source>
</evidence>
<dbReference type="Gene3D" id="3.30.420.10">
    <property type="entry name" value="Ribonuclease H-like superfamily/Ribonuclease H"/>
    <property type="match status" value="1"/>
</dbReference>
<comment type="caution">
    <text evidence="3">The sequence shown here is derived from an EMBL/GenBank/DDBJ whole genome shotgun (WGS) entry which is preliminary data.</text>
</comment>
<keyword evidence="4" id="KW-1185">Reference proteome</keyword>
<proteinExistence type="predicted"/>
<evidence type="ECO:0000313" key="3">
    <source>
        <dbReference type="EMBL" id="KOC58614.1"/>
    </source>
</evidence>
<dbReference type="GO" id="GO:0005634">
    <property type="term" value="C:nucleus"/>
    <property type="evidence" value="ECO:0007669"/>
    <property type="project" value="UniProtKB-SubCell"/>
</dbReference>